<accession>A0A839IQ47</accession>
<name>A0A839IQ47_9GAMM</name>
<keyword evidence="2" id="KW-1185">Reference proteome</keyword>
<evidence type="ECO:0000313" key="1">
    <source>
        <dbReference type="EMBL" id="MBB1486609.1"/>
    </source>
</evidence>
<organism evidence="1 2">
    <name type="scientific">Oceanospirillum sediminis</name>
    <dbReference type="NCBI Taxonomy" id="2760088"/>
    <lineage>
        <taxon>Bacteria</taxon>
        <taxon>Pseudomonadati</taxon>
        <taxon>Pseudomonadota</taxon>
        <taxon>Gammaproteobacteria</taxon>
        <taxon>Oceanospirillales</taxon>
        <taxon>Oceanospirillaceae</taxon>
        <taxon>Oceanospirillum</taxon>
    </lineage>
</organism>
<dbReference type="InterPro" id="IPR010272">
    <property type="entry name" value="T6SS_TssF"/>
</dbReference>
<sequence>MSDQLMRYYERELAYIRKALSGFAQRFPEQAEQLQLNKNSVEDPSITRLLDGMALLTARTELRLDEQLPDILQDLLNLLYPGYCQLAPSYCPVQLEEDPEQLSETVILPKGSQLSLPLTETQQALFTTCDDLVIYPFRIQDVRAEIAPFNHEPPPGVKNAEGVIEIELSACDPEALFNQLDIEHLDFYVRGFERNANSLMELLLKEVQYISVGDTSGQDYRILDTDQLKSRIADPEFQFLPAYLQQFTGYDLLRDYFIYPDKAAYFRLSHFGQALKYLAHNTLVLRLYVRHLPAEFLRLFDTRVFSLNTVPALNLFRQQGEPLNYDFSQLTMPVVADLGDNNEIEVVSIQEIREVLPDSERRVVPLYEARYQASKNPLQWQGRQRWDENSQRHMELSLSSPYYLPDQDSVVLAMDLMCCNGRSPCLIAEGTEVENLEAIDLPGEMKVVSTPSSPRYPSLDNSLYWRFIALLNNNFASLLQTHDPVAALKDVLTLCSQSQLCQAAEAIREVSYQQEVSTMNICGQNTFASGTRVRVTVDTDALDGSFAVLSQVLNSFFQQFCSFDRFIQVNISQFGNDANQYNFPAVHGSQLCF</sequence>
<protein>
    <submittedName>
        <fullName evidence="1">Type VI secretion system baseplate subunit TssF</fullName>
    </submittedName>
</protein>
<dbReference type="Proteomes" id="UP000565262">
    <property type="component" value="Unassembled WGS sequence"/>
</dbReference>
<evidence type="ECO:0000313" key="2">
    <source>
        <dbReference type="Proteomes" id="UP000565262"/>
    </source>
</evidence>
<dbReference type="NCBIfam" id="TIGR03359">
    <property type="entry name" value="VI_chp_6"/>
    <property type="match status" value="1"/>
</dbReference>
<gene>
    <name evidence="1" type="primary">tssF</name>
    <name evidence="1" type="ORF">H4O21_08300</name>
</gene>
<dbReference type="AlphaFoldDB" id="A0A839IQ47"/>
<dbReference type="EMBL" id="JACJFM010000008">
    <property type="protein sequence ID" value="MBB1486609.1"/>
    <property type="molecule type" value="Genomic_DNA"/>
</dbReference>
<comment type="caution">
    <text evidence="1">The sequence shown here is derived from an EMBL/GenBank/DDBJ whole genome shotgun (WGS) entry which is preliminary data.</text>
</comment>
<dbReference type="PANTHER" id="PTHR35370">
    <property type="entry name" value="CYTOPLASMIC PROTEIN-RELATED-RELATED"/>
    <property type="match status" value="1"/>
</dbReference>
<proteinExistence type="predicted"/>
<dbReference type="Pfam" id="PF05947">
    <property type="entry name" value="T6SS_TssF"/>
    <property type="match status" value="1"/>
</dbReference>
<dbReference type="RefSeq" id="WP_182808393.1">
    <property type="nucleotide sequence ID" value="NZ_JACJFM010000008.1"/>
</dbReference>
<reference evidence="1 2" key="1">
    <citation type="submission" date="2020-08" db="EMBL/GenBank/DDBJ databases">
        <title>Oceanospirillum sp. nov. isolated from marine sediment.</title>
        <authorList>
            <person name="Ji X."/>
        </authorList>
    </citation>
    <scope>NUCLEOTIDE SEQUENCE [LARGE SCALE GENOMIC DNA]</scope>
    <source>
        <strain evidence="1 2">D5</strain>
    </source>
</reference>
<dbReference type="PANTHER" id="PTHR35370:SF1">
    <property type="entry name" value="TYPE VI SECRETION SYSTEM COMPONENT TSSF1"/>
    <property type="match status" value="1"/>
</dbReference>